<sequence length="82" mass="8883">MWSAANGLAKAIALLQLFSLREFNGSRTRLPGILDGQVPGYGYLSYWLRGKDLPAKVRWPTDEGSSSVLLHTVPAGTDADAH</sequence>
<protein>
    <submittedName>
        <fullName evidence="1">Uncharacterized protein</fullName>
    </submittedName>
</protein>
<comment type="caution">
    <text evidence="1">The sequence shown here is derived from an EMBL/GenBank/DDBJ whole genome shotgun (WGS) entry which is preliminary data.</text>
</comment>
<dbReference type="EMBL" id="LSRX01001436">
    <property type="protein sequence ID" value="OLP79910.1"/>
    <property type="molecule type" value="Genomic_DNA"/>
</dbReference>
<organism evidence="1 2">
    <name type="scientific">Symbiodinium microadriaticum</name>
    <name type="common">Dinoflagellate</name>
    <name type="synonym">Zooxanthella microadriatica</name>
    <dbReference type="NCBI Taxonomy" id="2951"/>
    <lineage>
        <taxon>Eukaryota</taxon>
        <taxon>Sar</taxon>
        <taxon>Alveolata</taxon>
        <taxon>Dinophyceae</taxon>
        <taxon>Suessiales</taxon>
        <taxon>Symbiodiniaceae</taxon>
        <taxon>Symbiodinium</taxon>
    </lineage>
</organism>
<reference evidence="1 2" key="1">
    <citation type="submission" date="2016-02" db="EMBL/GenBank/DDBJ databases">
        <title>Genome analysis of coral dinoflagellate symbionts highlights evolutionary adaptations to a symbiotic lifestyle.</title>
        <authorList>
            <person name="Aranda M."/>
            <person name="Li Y."/>
            <person name="Liew Y.J."/>
            <person name="Baumgarten S."/>
            <person name="Simakov O."/>
            <person name="Wilson M."/>
            <person name="Piel J."/>
            <person name="Ashoor H."/>
            <person name="Bougouffa S."/>
            <person name="Bajic V.B."/>
            <person name="Ryu T."/>
            <person name="Ravasi T."/>
            <person name="Bayer T."/>
            <person name="Micklem G."/>
            <person name="Kim H."/>
            <person name="Bhak J."/>
            <person name="Lajeunesse T.C."/>
            <person name="Voolstra C.R."/>
        </authorList>
    </citation>
    <scope>NUCLEOTIDE SEQUENCE [LARGE SCALE GENOMIC DNA]</scope>
    <source>
        <strain evidence="1 2">CCMP2467</strain>
    </source>
</reference>
<gene>
    <name evidence="1" type="ORF">AK812_SmicGene39744</name>
</gene>
<name>A0A1Q9CAE8_SYMMI</name>
<proteinExistence type="predicted"/>
<evidence type="ECO:0000313" key="1">
    <source>
        <dbReference type="EMBL" id="OLP79910.1"/>
    </source>
</evidence>
<keyword evidence="2" id="KW-1185">Reference proteome</keyword>
<evidence type="ECO:0000313" key="2">
    <source>
        <dbReference type="Proteomes" id="UP000186817"/>
    </source>
</evidence>
<dbReference type="AlphaFoldDB" id="A0A1Q9CAE8"/>
<accession>A0A1Q9CAE8</accession>
<dbReference type="Proteomes" id="UP000186817">
    <property type="component" value="Unassembled WGS sequence"/>
</dbReference>